<dbReference type="PROSITE" id="PS50937">
    <property type="entry name" value="HTH_MERR_2"/>
    <property type="match status" value="1"/>
</dbReference>
<dbReference type="InterPro" id="IPR009061">
    <property type="entry name" value="DNA-bd_dom_put_sf"/>
</dbReference>
<dbReference type="SMART" id="SM00422">
    <property type="entry name" value="HTH_MERR"/>
    <property type="match status" value="1"/>
</dbReference>
<accession>A0ABQ3I2I4</accession>
<reference evidence="6" key="1">
    <citation type="journal article" date="2019" name="Int. J. Syst. Evol. Microbiol.">
        <title>The Global Catalogue of Microorganisms (GCM) 10K type strain sequencing project: providing services to taxonomists for standard genome sequencing and annotation.</title>
        <authorList>
            <consortium name="The Broad Institute Genomics Platform"/>
            <consortium name="The Broad Institute Genome Sequencing Center for Infectious Disease"/>
            <person name="Wu L."/>
            <person name="Ma J."/>
        </authorList>
    </citation>
    <scope>NUCLEOTIDE SEQUENCE [LARGE SCALE GENOMIC DNA]</scope>
    <source>
        <strain evidence="6">CGMCC 1.15111</strain>
    </source>
</reference>
<evidence type="ECO:0000313" key="5">
    <source>
        <dbReference type="EMBL" id="GHE57937.1"/>
    </source>
</evidence>
<keyword evidence="3" id="KW-0804">Transcription</keyword>
<gene>
    <name evidence="5" type="ORF">GCM10011340_11350</name>
</gene>
<dbReference type="Proteomes" id="UP000658258">
    <property type="component" value="Unassembled WGS sequence"/>
</dbReference>
<dbReference type="Gene3D" id="3.40.50.280">
    <property type="entry name" value="Cobalamin-binding domain"/>
    <property type="match status" value="1"/>
</dbReference>
<dbReference type="InterPro" id="IPR003759">
    <property type="entry name" value="Cbl-bd_cap"/>
</dbReference>
<comment type="caution">
    <text evidence="5">The sequence shown here is derived from an EMBL/GenBank/DDBJ whole genome shotgun (WGS) entry which is preliminary data.</text>
</comment>
<dbReference type="RefSeq" id="WP_189629212.1">
    <property type="nucleotide sequence ID" value="NZ_BNAG01000001.1"/>
</dbReference>
<dbReference type="PANTHER" id="PTHR30204">
    <property type="entry name" value="REDOX-CYCLING DRUG-SENSING TRANSCRIPTIONAL ACTIVATOR SOXR"/>
    <property type="match status" value="1"/>
</dbReference>
<dbReference type="Pfam" id="PF13411">
    <property type="entry name" value="MerR_1"/>
    <property type="match status" value="1"/>
</dbReference>
<name>A0ABQ3I2I4_9BACT</name>
<dbReference type="InterPro" id="IPR000551">
    <property type="entry name" value="MerR-type_HTH_dom"/>
</dbReference>
<dbReference type="EMBL" id="BNAG01000001">
    <property type="protein sequence ID" value="GHE57937.1"/>
    <property type="molecule type" value="Genomic_DNA"/>
</dbReference>
<protein>
    <submittedName>
        <fullName evidence="5">MerR family transcriptional regulator</fullName>
    </submittedName>
</protein>
<organism evidence="5 6">
    <name type="scientific">Roseivirga thermotolerans</name>
    <dbReference type="NCBI Taxonomy" id="1758176"/>
    <lineage>
        <taxon>Bacteria</taxon>
        <taxon>Pseudomonadati</taxon>
        <taxon>Bacteroidota</taxon>
        <taxon>Cytophagia</taxon>
        <taxon>Cytophagales</taxon>
        <taxon>Roseivirgaceae</taxon>
        <taxon>Roseivirga</taxon>
    </lineage>
</organism>
<evidence type="ECO:0000313" key="6">
    <source>
        <dbReference type="Proteomes" id="UP000658258"/>
    </source>
</evidence>
<keyword evidence="6" id="KW-1185">Reference proteome</keyword>
<dbReference type="CDD" id="cd01104">
    <property type="entry name" value="HTH_MlrA-CarA"/>
    <property type="match status" value="1"/>
</dbReference>
<dbReference type="InterPro" id="IPR036594">
    <property type="entry name" value="Meth_synthase_dom"/>
</dbReference>
<feature type="domain" description="HTH merR-type" evidence="4">
    <location>
        <begin position="3"/>
        <end position="72"/>
    </location>
</feature>
<evidence type="ECO:0000256" key="3">
    <source>
        <dbReference type="ARBA" id="ARBA00023163"/>
    </source>
</evidence>
<dbReference type="Pfam" id="PF02607">
    <property type="entry name" value="B12-binding_2"/>
    <property type="match status" value="1"/>
</dbReference>
<evidence type="ECO:0000256" key="1">
    <source>
        <dbReference type="ARBA" id="ARBA00023015"/>
    </source>
</evidence>
<dbReference type="InterPro" id="IPR036724">
    <property type="entry name" value="Cobalamin-bd_sf"/>
</dbReference>
<evidence type="ECO:0000256" key="2">
    <source>
        <dbReference type="ARBA" id="ARBA00023125"/>
    </source>
</evidence>
<dbReference type="Gene3D" id="1.10.1660.10">
    <property type="match status" value="1"/>
</dbReference>
<dbReference type="Gene3D" id="1.10.1240.10">
    <property type="entry name" value="Methionine synthase domain"/>
    <property type="match status" value="1"/>
</dbReference>
<dbReference type="SUPFAM" id="SSF52242">
    <property type="entry name" value="Cobalamin (vitamin B12)-binding domain"/>
    <property type="match status" value="1"/>
</dbReference>
<dbReference type="InterPro" id="IPR047057">
    <property type="entry name" value="MerR_fam"/>
</dbReference>
<evidence type="ECO:0000259" key="4">
    <source>
        <dbReference type="PROSITE" id="PS50937"/>
    </source>
</evidence>
<dbReference type="PANTHER" id="PTHR30204:SF67">
    <property type="entry name" value="HTH-TYPE TRANSCRIPTIONAL REGULATOR MLRA-RELATED"/>
    <property type="match status" value="1"/>
</dbReference>
<dbReference type="SUPFAM" id="SSF46955">
    <property type="entry name" value="Putative DNA-binding domain"/>
    <property type="match status" value="1"/>
</dbReference>
<keyword evidence="1" id="KW-0805">Transcription regulation</keyword>
<keyword evidence="2" id="KW-0238">DNA-binding</keyword>
<sequence>MANYSIKDLEHLSGIKAHTLRIWEQRYGLINPKRTDTNIRFYDQDDLKLILNVSLLKDNGFKISKIAQMSKEEMHETVLEIADKATSFADQIYGLTLAMIDLDEQRFEKIISSNTLKIGFERTMLNIIYPFLTKIGIMWITDSINPAQEHFISNLIRQKVIVAIDGQYETYDEEAKKYMLFLPEGELHELSLLFANYLIRARGNRVVYLGQNMPFQDLQVAFNAYKPDYLLTIMTTKDRNISTEEYLANLADNFSDTPILVAGSQVIGQDLELKENIVQIANPNHLLEFIEEQQGHSVSR</sequence>
<proteinExistence type="predicted"/>